<accession>A0ACC0EJD7</accession>
<reference evidence="1 2" key="3">
    <citation type="journal article" date="2022" name="Microbiol. Spectr.">
        <title>Folding features and dynamics of 3D genome architecture in plant fungal pathogens.</title>
        <authorList>
            <person name="Xia C."/>
        </authorList>
    </citation>
    <scope>NUCLEOTIDE SEQUENCE [LARGE SCALE GENOMIC DNA]</scope>
    <source>
        <strain evidence="1 2">93-210</strain>
    </source>
</reference>
<protein>
    <submittedName>
        <fullName evidence="1">Uncharacterized protein</fullName>
    </submittedName>
</protein>
<reference evidence="2" key="1">
    <citation type="journal article" date="2018" name="BMC Genomics">
        <title>Genomic insights into host adaptation between the wheat stripe rust pathogen (Puccinia striiformis f. sp. tritici) and the barley stripe rust pathogen (Puccinia striiformis f. sp. hordei).</title>
        <authorList>
            <person name="Xia C."/>
            <person name="Wang M."/>
            <person name="Yin C."/>
            <person name="Cornejo O.E."/>
            <person name="Hulbert S.H."/>
            <person name="Chen X."/>
        </authorList>
    </citation>
    <scope>NUCLEOTIDE SEQUENCE [LARGE SCALE GENOMIC DNA]</scope>
    <source>
        <strain evidence="2">93-210</strain>
    </source>
</reference>
<reference evidence="2" key="2">
    <citation type="journal article" date="2018" name="Mol. Plant Microbe Interact.">
        <title>Genome sequence resources for the wheat stripe rust pathogen (Puccinia striiformis f. sp. tritici) and the barley stripe rust pathogen (Puccinia striiformis f. sp. hordei).</title>
        <authorList>
            <person name="Xia C."/>
            <person name="Wang M."/>
            <person name="Yin C."/>
            <person name="Cornejo O.E."/>
            <person name="Hulbert S.H."/>
            <person name="Chen X."/>
        </authorList>
    </citation>
    <scope>NUCLEOTIDE SEQUENCE [LARGE SCALE GENOMIC DNA]</scope>
    <source>
        <strain evidence="2">93-210</strain>
    </source>
</reference>
<dbReference type="Proteomes" id="UP001060170">
    <property type="component" value="Chromosome 6"/>
</dbReference>
<sequence length="1044" mass="112562">MADINSQIEKSEPERTESAAPAIEINNGEALSISNSIKILLIKPSMMESTIGPSEAQQTDQIVQIHSTKTKVQDIKTHISSTWRGKPKTDGIRLIARGRIINDPESVGEALDKLPEDPSSPHPIHVVIRPNAWTEKLTLAPPRPVSAPPTATTHPPVSSTDPIPTSTPNSQPSNLRPVSQPFPNLTSPTNISGENAPTTSPRLGSSPPTNGSGLPNNLSTPAQLFNSYFSGLTAYGRINFIQNILQAQFTVVERLDSIRRQLHNQHLKLLGIDNHALSQNPIIDPIQAEQSHKEWKRIEGKLVNLLADLKFPASYTALPGSVPPEPLQTEFDPLLPDECSEFKRVEIAGLPYLLYIPESVSQQNPKDGSNGTSSPLKEYKQLQRELNRTLRLEAQVQYLVLQAQKTQANLNQMDEIISAGLRPTDTLGGDREAQQVQRIFDGLFPPNAFPFPRPPPGLGAGAGGLGLGLGMGPAADGLHPPNNFMLPNVPLWQHPMARVRRYEFTINLDSIRRYMAPLLWLSLKLSVLLYIFGRHASYGKLVILIMIASGWVIWEAYTIYQRHDAQARRRDRLQRGQQAAPAGGADARVDPIQAVLDRGRRRAERERLQQLLRDQRQRVDGILGIANQEAGVVAPANNNNNNNNPQPAPAVAPAQPAPPAGPPIPAQAPVANPPPPPPPAAAPAPAPAPRRNAGRGGLRAAAADIRARGGAFPPGTEVRPFRSTSAFSPKYWFNSIAVVGLASEYRELGLHSIGERAMGASNLEYPRWYRYLRNSKTCLVLFLGTLLPEIEKKRKKALEKRARILNLVIADAARDVNNPNRNLQPPQPAQQPRVVAPAAVGTNNIGTTTPPQVPTAPAGQTVNGGPGTPNAGTVTTGEDQQTPRALAATALERAGSTSSQQTLSQRRPHLAVASAGETGDESSLLMRGISTTDLLTESATLDKLPVTDTIPPTTDPSSSSPSSTSVDAAAFAPTQSSSSALVTQQPPQEAENQGQEATVIDHDNPPLQSPLTPLEHPQVVGGLDDTDDEEIIGAENDEAGMLLF</sequence>
<name>A0ACC0EJD7_9BASI</name>
<keyword evidence="2" id="KW-1185">Reference proteome</keyword>
<gene>
    <name evidence="1" type="ORF">MJO28_006583</name>
</gene>
<dbReference type="EMBL" id="CM045870">
    <property type="protein sequence ID" value="KAI7954036.1"/>
    <property type="molecule type" value="Genomic_DNA"/>
</dbReference>
<evidence type="ECO:0000313" key="2">
    <source>
        <dbReference type="Proteomes" id="UP001060170"/>
    </source>
</evidence>
<comment type="caution">
    <text evidence="1">The sequence shown here is derived from an EMBL/GenBank/DDBJ whole genome shotgun (WGS) entry which is preliminary data.</text>
</comment>
<evidence type="ECO:0000313" key="1">
    <source>
        <dbReference type="EMBL" id="KAI7954036.1"/>
    </source>
</evidence>
<proteinExistence type="predicted"/>
<organism evidence="1 2">
    <name type="scientific">Puccinia striiformis f. sp. tritici</name>
    <dbReference type="NCBI Taxonomy" id="168172"/>
    <lineage>
        <taxon>Eukaryota</taxon>
        <taxon>Fungi</taxon>
        <taxon>Dikarya</taxon>
        <taxon>Basidiomycota</taxon>
        <taxon>Pucciniomycotina</taxon>
        <taxon>Pucciniomycetes</taxon>
        <taxon>Pucciniales</taxon>
        <taxon>Pucciniaceae</taxon>
        <taxon>Puccinia</taxon>
    </lineage>
</organism>